<keyword evidence="4" id="KW-0500">Molybdenum</keyword>
<feature type="binding site" evidence="4">
    <location>
        <position position="76"/>
    </location>
    <ligand>
        <name>molybdate</name>
        <dbReference type="ChEBI" id="CHEBI:36264"/>
    </ligand>
</feature>
<evidence type="ECO:0000256" key="1">
    <source>
        <dbReference type="ARBA" id="ARBA00009175"/>
    </source>
</evidence>
<evidence type="ECO:0000313" key="6">
    <source>
        <dbReference type="Proteomes" id="UP000231493"/>
    </source>
</evidence>
<reference evidence="6" key="1">
    <citation type="submission" date="2017-09" db="EMBL/GenBank/DDBJ databases">
        <title>Depth-based differentiation of microbial function through sediment-hosted aquifers and enrichment of novel symbionts in the deep terrestrial subsurface.</title>
        <authorList>
            <person name="Probst A.J."/>
            <person name="Ladd B."/>
            <person name="Jarett J.K."/>
            <person name="Geller-Mcgrath D.E."/>
            <person name="Sieber C.M."/>
            <person name="Emerson J.B."/>
            <person name="Anantharaman K."/>
            <person name="Thomas B.C."/>
            <person name="Malmstrom R."/>
            <person name="Stieglmeier M."/>
            <person name="Klingl A."/>
            <person name="Woyke T."/>
            <person name="Ryan C.M."/>
            <person name="Banfield J.F."/>
        </authorList>
    </citation>
    <scope>NUCLEOTIDE SEQUENCE [LARGE SCALE GENOMIC DNA]</scope>
</reference>
<dbReference type="AlphaFoldDB" id="A0A2M7K836"/>
<dbReference type="Gene3D" id="3.40.190.10">
    <property type="entry name" value="Periplasmic binding protein-like II"/>
    <property type="match status" value="2"/>
</dbReference>
<dbReference type="Proteomes" id="UP000231493">
    <property type="component" value="Unassembled WGS sequence"/>
</dbReference>
<keyword evidence="2 4" id="KW-0479">Metal-binding</keyword>
<gene>
    <name evidence="5" type="primary">modA</name>
    <name evidence="5" type="ORF">COZ58_04450</name>
</gene>
<dbReference type="InterPro" id="IPR050682">
    <property type="entry name" value="ModA/WtpA"/>
</dbReference>
<sequence length="298" mass="32942">MRMRNKEGEVTMKRFSLVLILIIVLMLVWGIVSYAEEKKVEILAFCGSASKPAMEECAKLFEEKSGIRVVLYFSGSGEMLSQMKMSKRGDIYIPGSPDYMVKAVNDGVVDVNQNVEIIAYLVPAILVQKGNPKNIQGLYDLSKEGIRVAIGNPESVCVGLYAYEILEREGLLNKVSKNIVTLGGSCSMTAALIPMKAVDAIMGWEVFAKWNSETTVVIFLKPDQVPRLAYIPAAISTFSEHPKEAKQFIEFLKCLEGQQIFTKWGYLSTEKEARKFAPGASIGGEYKLPADYVSPVGK</sequence>
<evidence type="ECO:0000256" key="3">
    <source>
        <dbReference type="ARBA" id="ARBA00022729"/>
    </source>
</evidence>
<name>A0A2M7K836_9BACT</name>
<dbReference type="NCBIfam" id="TIGR01256">
    <property type="entry name" value="modA"/>
    <property type="match status" value="1"/>
</dbReference>
<dbReference type="InterPro" id="IPR005950">
    <property type="entry name" value="ModA"/>
</dbReference>
<evidence type="ECO:0000256" key="2">
    <source>
        <dbReference type="ARBA" id="ARBA00022723"/>
    </source>
</evidence>
<evidence type="ECO:0000256" key="4">
    <source>
        <dbReference type="PIRSR" id="PIRSR004846-1"/>
    </source>
</evidence>
<keyword evidence="3" id="KW-0732">Signal</keyword>
<comment type="caution">
    <text evidence="5">The sequence shown here is derived from an EMBL/GenBank/DDBJ whole genome shotgun (WGS) entry which is preliminary data.</text>
</comment>
<accession>A0A2M7K836</accession>
<dbReference type="PANTHER" id="PTHR30632:SF0">
    <property type="entry name" value="SULFATE-BINDING PROTEIN"/>
    <property type="match status" value="1"/>
</dbReference>
<dbReference type="EMBL" id="PFIP01000086">
    <property type="protein sequence ID" value="PIX34296.1"/>
    <property type="molecule type" value="Genomic_DNA"/>
</dbReference>
<dbReference type="SUPFAM" id="SSF53850">
    <property type="entry name" value="Periplasmic binding protein-like II"/>
    <property type="match status" value="1"/>
</dbReference>
<dbReference type="GO" id="GO:0015689">
    <property type="term" value="P:molybdate ion transport"/>
    <property type="evidence" value="ECO:0007669"/>
    <property type="project" value="InterPro"/>
</dbReference>
<evidence type="ECO:0000313" key="5">
    <source>
        <dbReference type="EMBL" id="PIX34296.1"/>
    </source>
</evidence>
<dbReference type="PIRSF" id="PIRSF004846">
    <property type="entry name" value="ModA"/>
    <property type="match status" value="1"/>
</dbReference>
<organism evidence="5 6">
    <name type="scientific">Candidatus Infernicultor aquiphilus</name>
    <dbReference type="NCBI Taxonomy" id="1805029"/>
    <lineage>
        <taxon>Bacteria</taxon>
        <taxon>Pseudomonadati</taxon>
        <taxon>Atribacterota</taxon>
        <taxon>Candidatus Phoenicimicrobiia</taxon>
        <taxon>Candidatus Pheonicimicrobiales</taxon>
        <taxon>Candidatus Phoenicimicrobiaceae</taxon>
        <taxon>Candidatus Infernicultor</taxon>
    </lineage>
</organism>
<dbReference type="Pfam" id="PF13531">
    <property type="entry name" value="SBP_bac_11"/>
    <property type="match status" value="1"/>
</dbReference>
<proteinExistence type="inferred from homology"/>
<dbReference type="CDD" id="cd13517">
    <property type="entry name" value="PBP2_ModA3_like"/>
    <property type="match status" value="1"/>
</dbReference>
<protein>
    <submittedName>
        <fullName evidence="5">Molybdate ABC transporter substrate-binding protein</fullName>
    </submittedName>
</protein>
<dbReference type="GO" id="GO:0030973">
    <property type="term" value="F:molybdate ion binding"/>
    <property type="evidence" value="ECO:0007669"/>
    <property type="project" value="TreeGrafter"/>
</dbReference>
<dbReference type="GO" id="GO:0046872">
    <property type="term" value="F:metal ion binding"/>
    <property type="evidence" value="ECO:0007669"/>
    <property type="project" value="UniProtKB-KW"/>
</dbReference>
<comment type="similarity">
    <text evidence="1">Belongs to the bacterial solute-binding protein ModA family.</text>
</comment>
<dbReference type="PANTHER" id="PTHR30632">
    <property type="entry name" value="MOLYBDATE-BINDING PERIPLASMIC PROTEIN"/>
    <property type="match status" value="1"/>
</dbReference>